<comment type="similarity">
    <text evidence="6">Belongs to the UPF0316 family.</text>
</comment>
<dbReference type="PANTHER" id="PTHR40060">
    <property type="entry name" value="UPF0316 PROTEIN YEBE"/>
    <property type="match status" value="1"/>
</dbReference>
<evidence type="ECO:0000256" key="6">
    <source>
        <dbReference type="HAMAP-Rule" id="MF_01515"/>
    </source>
</evidence>
<dbReference type="Proteomes" id="UP000198828">
    <property type="component" value="Unassembled WGS sequence"/>
</dbReference>
<organism evidence="9 10">
    <name type="scientific">Tepidimicrobium xylanilyticum</name>
    <dbReference type="NCBI Taxonomy" id="1123352"/>
    <lineage>
        <taxon>Bacteria</taxon>
        <taxon>Bacillati</taxon>
        <taxon>Bacillota</taxon>
        <taxon>Tissierellia</taxon>
        <taxon>Tissierellales</taxon>
        <taxon>Tepidimicrobiaceae</taxon>
        <taxon>Tepidimicrobium</taxon>
    </lineage>
</organism>
<dbReference type="InterPro" id="IPR019264">
    <property type="entry name" value="DUF2179"/>
</dbReference>
<feature type="domain" description="DUF2179" evidence="7">
    <location>
        <begin position="115"/>
        <end position="167"/>
    </location>
</feature>
<dbReference type="OrthoDB" id="48231at2"/>
<dbReference type="InterPro" id="IPR044035">
    <property type="entry name" value="DUF5698"/>
</dbReference>
<evidence type="ECO:0000256" key="1">
    <source>
        <dbReference type="ARBA" id="ARBA00004651"/>
    </source>
</evidence>
<keyword evidence="4 6" id="KW-1133">Transmembrane helix</keyword>
<evidence type="ECO:0000259" key="7">
    <source>
        <dbReference type="Pfam" id="PF10035"/>
    </source>
</evidence>
<reference evidence="9 10" key="1">
    <citation type="submission" date="2016-10" db="EMBL/GenBank/DDBJ databases">
        <authorList>
            <person name="de Groot N.N."/>
        </authorList>
    </citation>
    <scope>NUCLEOTIDE SEQUENCE [LARGE SCALE GENOMIC DNA]</scope>
    <source>
        <strain evidence="9 10">DSM 23310</strain>
    </source>
</reference>
<evidence type="ECO:0000313" key="10">
    <source>
        <dbReference type="Proteomes" id="UP000198828"/>
    </source>
</evidence>
<dbReference type="CDD" id="cd16381">
    <property type="entry name" value="YitT_C_like_1"/>
    <property type="match status" value="1"/>
</dbReference>
<dbReference type="Pfam" id="PF18955">
    <property type="entry name" value="DUF5698"/>
    <property type="match status" value="1"/>
</dbReference>
<dbReference type="HAMAP" id="MF_01515">
    <property type="entry name" value="UPF0316"/>
    <property type="match status" value="1"/>
</dbReference>
<dbReference type="RefSeq" id="WP_093754819.1">
    <property type="nucleotide sequence ID" value="NZ_BSYN01000001.1"/>
</dbReference>
<evidence type="ECO:0000256" key="4">
    <source>
        <dbReference type="ARBA" id="ARBA00022989"/>
    </source>
</evidence>
<dbReference type="InterPro" id="IPR015867">
    <property type="entry name" value="N-reg_PII/ATP_PRibTrfase_C"/>
</dbReference>
<dbReference type="PANTHER" id="PTHR40060:SF1">
    <property type="entry name" value="UPF0316 PROTEIN YEBE"/>
    <property type="match status" value="1"/>
</dbReference>
<evidence type="ECO:0000256" key="5">
    <source>
        <dbReference type="ARBA" id="ARBA00023136"/>
    </source>
</evidence>
<protein>
    <recommendedName>
        <fullName evidence="6">UPF0316 protein SAMN05660923_02853</fullName>
    </recommendedName>
</protein>
<keyword evidence="10" id="KW-1185">Reference proteome</keyword>
<accession>A0A1H3E7T3</accession>
<dbReference type="InterPro" id="IPR022930">
    <property type="entry name" value="UPF0316"/>
</dbReference>
<dbReference type="AlphaFoldDB" id="A0A1H3E7T3"/>
<gene>
    <name evidence="9" type="ORF">SAMN05660923_02853</name>
</gene>
<sequence>MSFLTGYLFIFLARVSDVTLATIRMLMVVQGRKIQAAIIGFFEVSIYVTALSKVVSNLDNPINLFAYAFGFACGNLLGVTIENKIALGKLSTQVILKGANGDNEKLIMDLREKGFGVTTLEGYGREGSREILQIVINRKDLNRLKEIVYSYDRDAFIMANTISPVSGGYFSSIKKK</sequence>
<evidence type="ECO:0000256" key="3">
    <source>
        <dbReference type="ARBA" id="ARBA00022692"/>
    </source>
</evidence>
<feature type="domain" description="DUF5698" evidence="8">
    <location>
        <begin position="22"/>
        <end position="79"/>
    </location>
</feature>
<dbReference type="Gene3D" id="3.30.70.120">
    <property type="match status" value="1"/>
</dbReference>
<proteinExistence type="inferred from homology"/>
<evidence type="ECO:0000313" key="9">
    <source>
        <dbReference type="EMBL" id="SDX74715.1"/>
    </source>
</evidence>
<comment type="subcellular location">
    <subcellularLocation>
        <location evidence="1 6">Cell membrane</location>
        <topology evidence="1 6">Multi-pass membrane protein</topology>
    </subcellularLocation>
</comment>
<dbReference type="Pfam" id="PF10035">
    <property type="entry name" value="DUF2179"/>
    <property type="match status" value="1"/>
</dbReference>
<evidence type="ECO:0000259" key="8">
    <source>
        <dbReference type="Pfam" id="PF18955"/>
    </source>
</evidence>
<dbReference type="EMBL" id="FNNG01000018">
    <property type="protein sequence ID" value="SDX74715.1"/>
    <property type="molecule type" value="Genomic_DNA"/>
</dbReference>
<name>A0A1H3E7T3_9FIRM</name>
<dbReference type="GO" id="GO:0005886">
    <property type="term" value="C:plasma membrane"/>
    <property type="evidence" value="ECO:0007669"/>
    <property type="project" value="UniProtKB-SubCell"/>
</dbReference>
<keyword evidence="5 6" id="KW-0472">Membrane</keyword>
<keyword evidence="3 6" id="KW-0812">Transmembrane</keyword>
<keyword evidence="2 6" id="KW-1003">Cell membrane</keyword>
<evidence type="ECO:0000256" key="2">
    <source>
        <dbReference type="ARBA" id="ARBA00022475"/>
    </source>
</evidence>